<evidence type="ECO:0000313" key="2">
    <source>
        <dbReference type="EMBL" id="RMZ95011.1"/>
    </source>
</evidence>
<name>A0A3M7P7F0_BRAPC</name>
<evidence type="ECO:0000313" key="3">
    <source>
        <dbReference type="Proteomes" id="UP000276133"/>
    </source>
</evidence>
<proteinExistence type="predicted"/>
<feature type="signal peptide" evidence="1">
    <location>
        <begin position="1"/>
        <end position="16"/>
    </location>
</feature>
<feature type="chain" id="PRO_5018282453" evidence="1">
    <location>
        <begin position="17"/>
        <end position="84"/>
    </location>
</feature>
<protein>
    <submittedName>
        <fullName evidence="2">Uncharacterized protein</fullName>
    </submittedName>
</protein>
<gene>
    <name evidence="2" type="ORF">BpHYR1_041032</name>
</gene>
<comment type="caution">
    <text evidence="2">The sequence shown here is derived from an EMBL/GenBank/DDBJ whole genome shotgun (WGS) entry which is preliminary data.</text>
</comment>
<keyword evidence="3" id="KW-1185">Reference proteome</keyword>
<sequence length="84" mass="9477">MYFLSLFVLSFVQTNADISRQVYTSNKGVKNTNGIYQGSYLISNQQYLNEPFIDSVFTSAIQLDVSTQIQFNNYSVNGDVSIDT</sequence>
<dbReference type="AlphaFoldDB" id="A0A3M7P7F0"/>
<keyword evidence="1" id="KW-0732">Signal</keyword>
<organism evidence="2 3">
    <name type="scientific">Brachionus plicatilis</name>
    <name type="common">Marine rotifer</name>
    <name type="synonym">Brachionus muelleri</name>
    <dbReference type="NCBI Taxonomy" id="10195"/>
    <lineage>
        <taxon>Eukaryota</taxon>
        <taxon>Metazoa</taxon>
        <taxon>Spiralia</taxon>
        <taxon>Gnathifera</taxon>
        <taxon>Rotifera</taxon>
        <taxon>Eurotatoria</taxon>
        <taxon>Monogononta</taxon>
        <taxon>Pseudotrocha</taxon>
        <taxon>Ploima</taxon>
        <taxon>Brachionidae</taxon>
        <taxon>Brachionus</taxon>
    </lineage>
</organism>
<accession>A0A3M7P7F0</accession>
<reference evidence="2 3" key="1">
    <citation type="journal article" date="2018" name="Sci. Rep.">
        <title>Genomic signatures of local adaptation to the degree of environmental predictability in rotifers.</title>
        <authorList>
            <person name="Franch-Gras L."/>
            <person name="Hahn C."/>
            <person name="Garcia-Roger E.M."/>
            <person name="Carmona M.J."/>
            <person name="Serra M."/>
            <person name="Gomez A."/>
        </authorList>
    </citation>
    <scope>NUCLEOTIDE SEQUENCE [LARGE SCALE GENOMIC DNA]</scope>
    <source>
        <strain evidence="2">HYR1</strain>
    </source>
</reference>
<dbReference type="EMBL" id="REGN01012666">
    <property type="protein sequence ID" value="RMZ95011.1"/>
    <property type="molecule type" value="Genomic_DNA"/>
</dbReference>
<dbReference type="Proteomes" id="UP000276133">
    <property type="component" value="Unassembled WGS sequence"/>
</dbReference>
<feature type="non-terminal residue" evidence="2">
    <location>
        <position position="84"/>
    </location>
</feature>
<evidence type="ECO:0000256" key="1">
    <source>
        <dbReference type="SAM" id="SignalP"/>
    </source>
</evidence>